<keyword evidence="3" id="KW-1185">Reference proteome</keyword>
<dbReference type="AlphaFoldDB" id="A0AAD9PSK3"/>
<reference evidence="2" key="1">
    <citation type="journal article" date="2023" name="G3 (Bethesda)">
        <title>Whole genome assembly and annotation of the endangered Caribbean coral Acropora cervicornis.</title>
        <authorList>
            <person name="Selwyn J.D."/>
            <person name="Vollmer S.V."/>
        </authorList>
    </citation>
    <scope>NUCLEOTIDE SEQUENCE</scope>
    <source>
        <strain evidence="2">K2</strain>
    </source>
</reference>
<organism evidence="2 3">
    <name type="scientific">Acropora cervicornis</name>
    <name type="common">Staghorn coral</name>
    <dbReference type="NCBI Taxonomy" id="6130"/>
    <lineage>
        <taxon>Eukaryota</taxon>
        <taxon>Metazoa</taxon>
        <taxon>Cnidaria</taxon>
        <taxon>Anthozoa</taxon>
        <taxon>Hexacorallia</taxon>
        <taxon>Scleractinia</taxon>
        <taxon>Astrocoeniina</taxon>
        <taxon>Acroporidae</taxon>
        <taxon>Acropora</taxon>
    </lineage>
</organism>
<protein>
    <recommendedName>
        <fullName evidence="1">Apple domain-containing protein</fullName>
    </recommendedName>
</protein>
<dbReference type="InterPro" id="IPR003609">
    <property type="entry name" value="Pan_app"/>
</dbReference>
<feature type="domain" description="Apple" evidence="1">
    <location>
        <begin position="8"/>
        <end position="71"/>
    </location>
</feature>
<reference evidence="2" key="2">
    <citation type="journal article" date="2023" name="Science">
        <title>Genomic signatures of disease resistance in endangered staghorn corals.</title>
        <authorList>
            <person name="Vollmer S.V."/>
            <person name="Selwyn J.D."/>
            <person name="Despard B.A."/>
            <person name="Roesel C.L."/>
        </authorList>
    </citation>
    <scope>NUCLEOTIDE SEQUENCE</scope>
    <source>
        <strain evidence="2">K2</strain>
    </source>
</reference>
<comment type="caution">
    <text evidence="2">The sequence shown here is derived from an EMBL/GenBank/DDBJ whole genome shotgun (WGS) entry which is preliminary data.</text>
</comment>
<sequence>MQFHSPTINHSLARHAIGNVWVTSEIACESACFAEDDCMSVNFGPQNQDGKHLCELSESDHEISPQDLRQRAGFLYKAVENSCSSSPCPPHYKCQTGFTKNWKKVDQTICFQPRSDTHGDFTIKESGVIHTFKLVHQKGTISCYPKTKRNYWGCLHRSYGDRTLVTVITFTNDTVLPLADYARNTGPPCGYYSYKIEGLGVHSKELVFNPLPTSLRVKTGQKFRVWYGGDLVNCGEKTNEGETCADVYAWYD</sequence>
<gene>
    <name evidence="2" type="ORF">P5673_032002</name>
</gene>
<dbReference type="EMBL" id="JARQWQ010000162">
    <property type="protein sequence ID" value="KAK2547915.1"/>
    <property type="molecule type" value="Genomic_DNA"/>
</dbReference>
<evidence type="ECO:0000259" key="1">
    <source>
        <dbReference type="Pfam" id="PF00024"/>
    </source>
</evidence>
<name>A0AAD9PSK3_ACRCE</name>
<evidence type="ECO:0000313" key="2">
    <source>
        <dbReference type="EMBL" id="KAK2547915.1"/>
    </source>
</evidence>
<proteinExistence type="predicted"/>
<dbReference type="Pfam" id="PF00024">
    <property type="entry name" value="PAN_1"/>
    <property type="match status" value="1"/>
</dbReference>
<evidence type="ECO:0000313" key="3">
    <source>
        <dbReference type="Proteomes" id="UP001249851"/>
    </source>
</evidence>
<dbReference type="Proteomes" id="UP001249851">
    <property type="component" value="Unassembled WGS sequence"/>
</dbReference>
<accession>A0AAD9PSK3</accession>